<dbReference type="PANTHER" id="PTHR47403:SF6">
    <property type="entry name" value="N-ACETYLTRANSFERASE DOMAIN-CONTAINING PROTEIN"/>
    <property type="match status" value="1"/>
</dbReference>
<gene>
    <name evidence="3" type="ORF">RRG08_053415</name>
</gene>
<protein>
    <recommendedName>
        <fullName evidence="2">N-acetyltransferase domain-containing protein</fullName>
    </recommendedName>
</protein>
<evidence type="ECO:0000313" key="4">
    <source>
        <dbReference type="Proteomes" id="UP001283361"/>
    </source>
</evidence>
<reference evidence="3" key="1">
    <citation type="journal article" date="2023" name="G3 (Bethesda)">
        <title>A reference genome for the long-term kleptoplast-retaining sea slug Elysia crispata morphotype clarki.</title>
        <authorList>
            <person name="Eastman K.E."/>
            <person name="Pendleton A.L."/>
            <person name="Shaikh M.A."/>
            <person name="Suttiyut T."/>
            <person name="Ogas R."/>
            <person name="Tomko P."/>
            <person name="Gavelis G."/>
            <person name="Widhalm J.R."/>
            <person name="Wisecaver J.H."/>
        </authorList>
    </citation>
    <scope>NUCLEOTIDE SEQUENCE</scope>
    <source>
        <strain evidence="3">ECLA1</strain>
    </source>
</reference>
<proteinExistence type="predicted"/>
<dbReference type="PROSITE" id="PS51186">
    <property type="entry name" value="GNAT"/>
    <property type="match status" value="1"/>
</dbReference>
<dbReference type="Proteomes" id="UP001283361">
    <property type="component" value="Unassembled WGS sequence"/>
</dbReference>
<evidence type="ECO:0000313" key="3">
    <source>
        <dbReference type="EMBL" id="KAK3768423.1"/>
    </source>
</evidence>
<comment type="caution">
    <text evidence="3">The sequence shown here is derived from an EMBL/GenBank/DDBJ whole genome shotgun (WGS) entry which is preliminary data.</text>
</comment>
<organism evidence="3 4">
    <name type="scientific">Elysia crispata</name>
    <name type="common">lettuce slug</name>
    <dbReference type="NCBI Taxonomy" id="231223"/>
    <lineage>
        <taxon>Eukaryota</taxon>
        <taxon>Metazoa</taxon>
        <taxon>Spiralia</taxon>
        <taxon>Lophotrochozoa</taxon>
        <taxon>Mollusca</taxon>
        <taxon>Gastropoda</taxon>
        <taxon>Heterobranchia</taxon>
        <taxon>Euthyneura</taxon>
        <taxon>Panpulmonata</taxon>
        <taxon>Sacoglossa</taxon>
        <taxon>Placobranchoidea</taxon>
        <taxon>Plakobranchidae</taxon>
        <taxon>Elysia</taxon>
    </lineage>
</organism>
<dbReference type="GO" id="GO:0016747">
    <property type="term" value="F:acyltransferase activity, transferring groups other than amino-acyl groups"/>
    <property type="evidence" value="ECO:0007669"/>
    <property type="project" value="InterPro"/>
</dbReference>
<feature type="domain" description="N-acetyltransferase" evidence="2">
    <location>
        <begin position="79"/>
        <end position="220"/>
    </location>
</feature>
<dbReference type="SUPFAM" id="SSF55729">
    <property type="entry name" value="Acyl-CoA N-acyltransferases (Nat)"/>
    <property type="match status" value="1"/>
</dbReference>
<evidence type="ECO:0000259" key="2">
    <source>
        <dbReference type="PROSITE" id="PS51186"/>
    </source>
</evidence>
<name>A0AAE0ZFL4_9GAST</name>
<dbReference type="Gene3D" id="3.40.630.30">
    <property type="match status" value="1"/>
</dbReference>
<dbReference type="InterPro" id="IPR000182">
    <property type="entry name" value="GNAT_dom"/>
</dbReference>
<dbReference type="EMBL" id="JAWDGP010004058">
    <property type="protein sequence ID" value="KAK3768423.1"/>
    <property type="molecule type" value="Genomic_DNA"/>
</dbReference>
<keyword evidence="4" id="KW-1185">Reference proteome</keyword>
<accession>A0AAE0ZFL4</accession>
<dbReference type="AlphaFoldDB" id="A0AAE0ZFL4"/>
<dbReference type="InterPro" id="IPR016181">
    <property type="entry name" value="Acyl_CoA_acyltransferase"/>
</dbReference>
<sequence>MTFSKLQEHRKSQMDMESIPHSKSDLDPPGRRYWPGRRLHNEAEAVTSDVKLWSSQRKCIVTSSIRKAMAKTMSSAHDVTIRRALPSDEAAVMSLGDVYCGRDYLFAEYSSLVKEPDTYPIVAVVDNTVVGFYMTTTFDGGVTVMKRAARVAENFRGRGLFHMMEAELEKHTAHYRPQALYETIANTDRVDHLIDRFLSKGYKLVYRKRVLNKLLRLSNSELPKNDLDIDHTQSTINVHEMSREDLGVLFQAESAKPRLFPQGRLFNFYLGYRLLDENIPAIFCERGGAFFSMETNIDALGDIEKEPDENLNPNRNLQFQNGSHLSENFSNRSSESNVNTRYKIFDGGISTTDVHRVAMVTFFYCFPTSSGYLHFLDLYASPEAQVSRDHIHGHLQRHLLTARRHFPNSDGILTLTYDLHVPDELISSSLDQFGIHEILPGQERFQILYERETGKR</sequence>
<feature type="region of interest" description="Disordered" evidence="1">
    <location>
        <begin position="1"/>
        <end position="31"/>
    </location>
</feature>
<dbReference type="PANTHER" id="PTHR47403">
    <property type="entry name" value="LOC100145250 PROTEIN"/>
    <property type="match status" value="1"/>
</dbReference>
<evidence type="ECO:0000256" key="1">
    <source>
        <dbReference type="SAM" id="MobiDB-lite"/>
    </source>
</evidence>
<feature type="compositionally biased region" description="Basic and acidic residues" evidence="1">
    <location>
        <begin position="1"/>
        <end position="30"/>
    </location>
</feature>